<dbReference type="OrthoDB" id="9811975at2"/>
<dbReference type="PANTHER" id="PTHR30472:SF25">
    <property type="entry name" value="ABC TRANSPORTER PERMEASE PROTEIN MJ0876-RELATED"/>
    <property type="match status" value="1"/>
</dbReference>
<dbReference type="GO" id="GO:0033214">
    <property type="term" value="P:siderophore-iron import into cell"/>
    <property type="evidence" value="ECO:0007669"/>
    <property type="project" value="TreeGrafter"/>
</dbReference>
<evidence type="ECO:0000256" key="4">
    <source>
        <dbReference type="ARBA" id="ARBA00022475"/>
    </source>
</evidence>
<dbReference type="Proteomes" id="UP000274661">
    <property type="component" value="Unassembled WGS sequence"/>
</dbReference>
<keyword evidence="6 9" id="KW-1133">Transmembrane helix</keyword>
<comment type="subcellular location">
    <subcellularLocation>
        <location evidence="1">Cell membrane</location>
        <topology evidence="1">Multi-pass membrane protein</topology>
    </subcellularLocation>
</comment>
<evidence type="ECO:0000256" key="8">
    <source>
        <dbReference type="SAM" id="MobiDB-lite"/>
    </source>
</evidence>
<reference evidence="10 11" key="1">
    <citation type="submission" date="2018-12" db="EMBL/GenBank/DDBJ databases">
        <title>Sphingomonas sp. HMF7854 Genome sequencing and assembly.</title>
        <authorList>
            <person name="Cha I."/>
            <person name="Kang H."/>
            <person name="Kim H."/>
            <person name="Kang J."/>
            <person name="Joh K."/>
        </authorList>
    </citation>
    <scope>NUCLEOTIDE SEQUENCE [LARGE SCALE GENOMIC DNA]</scope>
    <source>
        <strain evidence="10 11">HMF7854</strain>
    </source>
</reference>
<feature type="transmembrane region" description="Helical" evidence="9">
    <location>
        <begin position="190"/>
        <end position="211"/>
    </location>
</feature>
<comment type="similarity">
    <text evidence="2">Belongs to the binding-protein-dependent transport system permease family. FecCD subfamily.</text>
</comment>
<evidence type="ECO:0000256" key="7">
    <source>
        <dbReference type="ARBA" id="ARBA00023136"/>
    </source>
</evidence>
<keyword evidence="11" id="KW-1185">Reference proteome</keyword>
<proteinExistence type="inferred from homology"/>
<feature type="transmembrane region" description="Helical" evidence="9">
    <location>
        <begin position="351"/>
        <end position="370"/>
    </location>
</feature>
<evidence type="ECO:0000256" key="2">
    <source>
        <dbReference type="ARBA" id="ARBA00007935"/>
    </source>
</evidence>
<feature type="transmembrane region" description="Helical" evidence="9">
    <location>
        <begin position="311"/>
        <end position="339"/>
    </location>
</feature>
<accession>A0A3S0EMP8</accession>
<feature type="region of interest" description="Disordered" evidence="8">
    <location>
        <begin position="1"/>
        <end position="33"/>
    </location>
</feature>
<name>A0A3S0EMP8_9SPHN</name>
<evidence type="ECO:0000256" key="1">
    <source>
        <dbReference type="ARBA" id="ARBA00004651"/>
    </source>
</evidence>
<protein>
    <submittedName>
        <fullName evidence="10">Iron ABC transporter permease</fullName>
    </submittedName>
</protein>
<keyword evidence="5 9" id="KW-0812">Transmembrane</keyword>
<feature type="transmembrane region" description="Helical" evidence="9">
    <location>
        <begin position="382"/>
        <end position="402"/>
    </location>
</feature>
<comment type="caution">
    <text evidence="10">The sequence shown here is derived from an EMBL/GenBank/DDBJ whole genome shotgun (WGS) entry which is preliminary data.</text>
</comment>
<dbReference type="PANTHER" id="PTHR30472">
    <property type="entry name" value="FERRIC ENTEROBACTIN TRANSPORT SYSTEM PERMEASE PROTEIN"/>
    <property type="match status" value="1"/>
</dbReference>
<sequence>MAAPCRFSAALPPRQSAEPRDARRQPAQVADRQQLSLRPAVARAGLATASAGAARGQPQARCRRPPLDLCRTDHDRRGRAIAEARLSRTAVLLGLASLLLVAVLELCVPLAPLRALARLDPALAREIFVELRLPRALLALGYGAVLGICGAALQALFANPLASPDLTGSSSGAALGAVAASAWLGLTGPLALGFGAATGALLALLLLLALAGRRADPLTMLLAGLAISLAAGAATTLALALAPSPFAFYEAFSWLLGDFADRSLAQAAVLLPAAGACALLLARSRALDRLALGEDVAASLGVRTGRLRREVVVLVAVAVGACVAVGGAVGFIGLVAPVLARRLTRGHPGRALLPAGLLGALLLGLADLLSRLAPLGRSIPPGAITALLGTPLFLWLLVQMRWRLTP</sequence>
<dbReference type="AlphaFoldDB" id="A0A3S0EMP8"/>
<dbReference type="Gene3D" id="1.10.3470.10">
    <property type="entry name" value="ABC transporter involved in vitamin B12 uptake, BtuC"/>
    <property type="match status" value="1"/>
</dbReference>
<dbReference type="InterPro" id="IPR037294">
    <property type="entry name" value="ABC_BtuC-like"/>
</dbReference>
<dbReference type="GO" id="GO:0022857">
    <property type="term" value="F:transmembrane transporter activity"/>
    <property type="evidence" value="ECO:0007669"/>
    <property type="project" value="InterPro"/>
</dbReference>
<keyword evidence="7 9" id="KW-0472">Membrane</keyword>
<dbReference type="InterPro" id="IPR000522">
    <property type="entry name" value="ABC_transptr_permease_BtuC"/>
</dbReference>
<feature type="transmembrane region" description="Helical" evidence="9">
    <location>
        <begin position="218"/>
        <end position="243"/>
    </location>
</feature>
<feature type="transmembrane region" description="Helical" evidence="9">
    <location>
        <begin position="136"/>
        <end position="159"/>
    </location>
</feature>
<evidence type="ECO:0000313" key="10">
    <source>
        <dbReference type="EMBL" id="RST31083.1"/>
    </source>
</evidence>
<gene>
    <name evidence="10" type="ORF">HMF7854_09720</name>
</gene>
<evidence type="ECO:0000256" key="5">
    <source>
        <dbReference type="ARBA" id="ARBA00022692"/>
    </source>
</evidence>
<dbReference type="SUPFAM" id="SSF81345">
    <property type="entry name" value="ABC transporter involved in vitamin B12 uptake, BtuC"/>
    <property type="match status" value="1"/>
</dbReference>
<evidence type="ECO:0000256" key="9">
    <source>
        <dbReference type="SAM" id="Phobius"/>
    </source>
</evidence>
<keyword evidence="4" id="KW-1003">Cell membrane</keyword>
<feature type="transmembrane region" description="Helical" evidence="9">
    <location>
        <begin position="263"/>
        <end position="282"/>
    </location>
</feature>
<dbReference type="GO" id="GO:0005886">
    <property type="term" value="C:plasma membrane"/>
    <property type="evidence" value="ECO:0007669"/>
    <property type="project" value="UniProtKB-SubCell"/>
</dbReference>
<evidence type="ECO:0000256" key="3">
    <source>
        <dbReference type="ARBA" id="ARBA00022448"/>
    </source>
</evidence>
<feature type="transmembrane region" description="Helical" evidence="9">
    <location>
        <begin position="89"/>
        <end position="116"/>
    </location>
</feature>
<keyword evidence="3" id="KW-0813">Transport</keyword>
<dbReference type="Pfam" id="PF01032">
    <property type="entry name" value="FecCD"/>
    <property type="match status" value="1"/>
</dbReference>
<dbReference type="EMBL" id="RWJF01000001">
    <property type="protein sequence ID" value="RST31083.1"/>
    <property type="molecule type" value="Genomic_DNA"/>
</dbReference>
<evidence type="ECO:0000313" key="11">
    <source>
        <dbReference type="Proteomes" id="UP000274661"/>
    </source>
</evidence>
<organism evidence="10 11">
    <name type="scientific">Sphingomonas ginkgonis</name>
    <dbReference type="NCBI Taxonomy" id="2315330"/>
    <lineage>
        <taxon>Bacteria</taxon>
        <taxon>Pseudomonadati</taxon>
        <taxon>Pseudomonadota</taxon>
        <taxon>Alphaproteobacteria</taxon>
        <taxon>Sphingomonadales</taxon>
        <taxon>Sphingomonadaceae</taxon>
        <taxon>Sphingomonas</taxon>
    </lineage>
</organism>
<evidence type="ECO:0000256" key="6">
    <source>
        <dbReference type="ARBA" id="ARBA00022989"/>
    </source>
</evidence>